<dbReference type="AlphaFoldDB" id="A0AA88GVP4"/>
<dbReference type="GO" id="GO:0005200">
    <property type="term" value="F:structural constituent of cytoskeleton"/>
    <property type="evidence" value="ECO:0007669"/>
    <property type="project" value="TreeGrafter"/>
</dbReference>
<evidence type="ECO:0000313" key="5">
    <source>
        <dbReference type="Proteomes" id="UP000816034"/>
    </source>
</evidence>
<keyword evidence="3" id="KW-0812">Transmembrane</keyword>
<accession>A0AA88GVP4</accession>
<name>A0AA88GVP4_NAELO</name>
<evidence type="ECO:0000313" key="4">
    <source>
        <dbReference type="EMBL" id="KAG2389296.1"/>
    </source>
</evidence>
<evidence type="ECO:0000256" key="2">
    <source>
        <dbReference type="SAM" id="MobiDB-lite"/>
    </source>
</evidence>
<keyword evidence="1" id="KW-0175">Coiled coil</keyword>
<feature type="transmembrane region" description="Helical" evidence="3">
    <location>
        <begin position="21"/>
        <end position="43"/>
    </location>
</feature>
<dbReference type="InterPro" id="IPR032675">
    <property type="entry name" value="LRR_dom_sf"/>
</dbReference>
<feature type="compositionally biased region" description="Basic and acidic residues" evidence="2">
    <location>
        <begin position="553"/>
        <end position="571"/>
    </location>
</feature>
<dbReference type="Gene3D" id="3.80.10.10">
    <property type="entry name" value="Ribonuclease Inhibitor"/>
    <property type="match status" value="1"/>
</dbReference>
<feature type="compositionally biased region" description="Basic and acidic residues" evidence="2">
    <location>
        <begin position="471"/>
        <end position="492"/>
    </location>
</feature>
<keyword evidence="3" id="KW-0472">Membrane</keyword>
<dbReference type="PANTHER" id="PTHR47357">
    <property type="entry name" value="COP1-INTERACTIVE PROTEIN 1"/>
    <property type="match status" value="1"/>
</dbReference>
<protein>
    <submittedName>
        <fullName evidence="4">Uncharacterized protein</fullName>
    </submittedName>
</protein>
<reference evidence="4 5" key="1">
    <citation type="journal article" date="2018" name="BMC Genomics">
        <title>The genome of Naegleria lovaniensis, the basis for a comparative approach to unravel pathogenicity factors of the human pathogenic amoeba N. fowleri.</title>
        <authorList>
            <person name="Liechti N."/>
            <person name="Schurch N."/>
            <person name="Bruggmann R."/>
            <person name="Wittwer M."/>
        </authorList>
    </citation>
    <scope>NUCLEOTIDE SEQUENCE [LARGE SCALE GENOMIC DNA]</scope>
    <source>
        <strain evidence="4 5">ATCC 30569</strain>
    </source>
</reference>
<gene>
    <name evidence="4" type="ORF">C9374_013856</name>
</gene>
<proteinExistence type="predicted"/>
<organism evidence="4 5">
    <name type="scientific">Naegleria lovaniensis</name>
    <name type="common">Amoeba</name>
    <dbReference type="NCBI Taxonomy" id="51637"/>
    <lineage>
        <taxon>Eukaryota</taxon>
        <taxon>Discoba</taxon>
        <taxon>Heterolobosea</taxon>
        <taxon>Tetramitia</taxon>
        <taxon>Eutetramitia</taxon>
        <taxon>Vahlkampfiidae</taxon>
        <taxon>Naegleria</taxon>
    </lineage>
</organism>
<dbReference type="SUPFAM" id="SSF52047">
    <property type="entry name" value="RNI-like"/>
    <property type="match status" value="1"/>
</dbReference>
<dbReference type="EMBL" id="PYSW02000007">
    <property type="protein sequence ID" value="KAG2389296.1"/>
    <property type="molecule type" value="Genomic_DNA"/>
</dbReference>
<feature type="region of interest" description="Disordered" evidence="2">
    <location>
        <begin position="450"/>
        <end position="571"/>
    </location>
</feature>
<dbReference type="GO" id="GO:0005856">
    <property type="term" value="C:cytoskeleton"/>
    <property type="evidence" value="ECO:0007669"/>
    <property type="project" value="TreeGrafter"/>
</dbReference>
<keyword evidence="5" id="KW-1185">Reference proteome</keyword>
<sequence length="756" mass="86910">MITSQQFTQARQNVMQFSKKAFFFPFQAFKFVFHLWFALTRFFMFDLPIATLSWFYHFIMGSFVVRLFVLPIAKWIVHHVEKPIQEQLRSSPLVKKAIRQIPASLSPNQVKELKQEIEQKDQHIQTLLHEKSDLSRLLHDKELELNEKLQSSSSSIQLSEMESKISSLMTQLESLKSEKDKLVKEKNTLEHTSLSQLQMMKQVETMLNIQANKVKELELVKDQVRNEYEKILKENERLRSEHGQIDNQNKKQFDSLKKENDKLKREYDKLQQQNEKLESQISILNGQLSTLDQENRSLRETKFLMEKAQKEQVQREDAFQKLKQDLDLSNNKIHERDSAVNSLKHKVSEKEREVALLREQVRILDSELKSKSKESEMYSQRIDQLQQVEEISHSSENYLPTPNLRSEEEMLVNPQIAEKAIEEIEEENVPSASFGLMDVGIDEKALKGEAISASSQKKTHDQQEKAISSSMKEKNERYEGDLVSSQKEEKPLSKGLSKESGIGGGISQAGSSALKGNIDQEEVSGPSKAKIQSKDVDKQEVSDVYSSKYVEPQQKDISSEKPISKEVQQESIEEKPKLYQADDNYIPELADMLDSVEKGEIENVQFQSIACIPKLKGSLVNLISDQIDDILSVLQNSDQVSFVDFSDCGLDTDFAKRILNSIAINNSIEIMDLGCNEKVEPNLLVDDLINFFSQNKKCQKFLAKDWKFSDDNISKIINIIHDKNNSLTEFKFDDSNVSQDQIQLLNESTKRNVSAI</sequence>
<evidence type="ECO:0000256" key="3">
    <source>
        <dbReference type="SAM" id="Phobius"/>
    </source>
</evidence>
<keyword evidence="3" id="KW-1133">Transmembrane helix</keyword>
<comment type="caution">
    <text evidence="4">The sequence shown here is derived from an EMBL/GenBank/DDBJ whole genome shotgun (WGS) entry which is preliminary data.</text>
</comment>
<feature type="compositionally biased region" description="Basic and acidic residues" evidence="2">
    <location>
        <begin position="532"/>
        <end position="541"/>
    </location>
</feature>
<evidence type="ECO:0000256" key="1">
    <source>
        <dbReference type="SAM" id="Coils"/>
    </source>
</evidence>
<dbReference type="PANTHER" id="PTHR47357:SF1">
    <property type="entry name" value="SPINDLE POLE BODY COMPONENT 110"/>
    <property type="match status" value="1"/>
</dbReference>
<dbReference type="Proteomes" id="UP000816034">
    <property type="component" value="Unassembled WGS sequence"/>
</dbReference>
<dbReference type="GeneID" id="68106309"/>
<feature type="coiled-coil region" evidence="1">
    <location>
        <begin position="158"/>
        <end position="388"/>
    </location>
</feature>
<dbReference type="RefSeq" id="XP_044553288.1">
    <property type="nucleotide sequence ID" value="XM_044689778.1"/>
</dbReference>